<evidence type="ECO:0000313" key="1">
    <source>
        <dbReference type="EMBL" id="KAJ0009932.1"/>
    </source>
</evidence>
<sequence>MKSNLNILDWWKVNATTYKVPSYMARDVFSIPVSIVASESSFSTSGRVLHQFWSFLSTPVVEALVCKKDWLRYAYTPTTFEDYLIGCRKL</sequence>
<gene>
    <name evidence="1" type="ORF">Pint_33289</name>
</gene>
<dbReference type="Proteomes" id="UP001163603">
    <property type="component" value="Chromosome 14"/>
</dbReference>
<keyword evidence="2" id="KW-1185">Reference proteome</keyword>
<comment type="caution">
    <text evidence="1">The sequence shown here is derived from an EMBL/GenBank/DDBJ whole genome shotgun (WGS) entry which is preliminary data.</text>
</comment>
<protein>
    <submittedName>
        <fullName evidence="1">Uncharacterized protein</fullName>
    </submittedName>
</protein>
<evidence type="ECO:0000313" key="2">
    <source>
        <dbReference type="Proteomes" id="UP001163603"/>
    </source>
</evidence>
<accession>A0ACC0X2R0</accession>
<reference evidence="2" key="1">
    <citation type="journal article" date="2023" name="G3 (Bethesda)">
        <title>Genome assembly and association tests identify interacting loci associated with vigor, precocity, and sex in interspecific pistachio rootstocks.</title>
        <authorList>
            <person name="Palmer W."/>
            <person name="Jacygrad E."/>
            <person name="Sagayaradj S."/>
            <person name="Cavanaugh K."/>
            <person name="Han R."/>
            <person name="Bertier L."/>
            <person name="Beede B."/>
            <person name="Kafkas S."/>
            <person name="Golino D."/>
            <person name="Preece J."/>
            <person name="Michelmore R."/>
        </authorList>
    </citation>
    <scope>NUCLEOTIDE SEQUENCE [LARGE SCALE GENOMIC DNA]</scope>
</reference>
<name>A0ACC0X2R0_9ROSI</name>
<organism evidence="1 2">
    <name type="scientific">Pistacia integerrima</name>
    <dbReference type="NCBI Taxonomy" id="434235"/>
    <lineage>
        <taxon>Eukaryota</taxon>
        <taxon>Viridiplantae</taxon>
        <taxon>Streptophyta</taxon>
        <taxon>Embryophyta</taxon>
        <taxon>Tracheophyta</taxon>
        <taxon>Spermatophyta</taxon>
        <taxon>Magnoliopsida</taxon>
        <taxon>eudicotyledons</taxon>
        <taxon>Gunneridae</taxon>
        <taxon>Pentapetalae</taxon>
        <taxon>rosids</taxon>
        <taxon>malvids</taxon>
        <taxon>Sapindales</taxon>
        <taxon>Anacardiaceae</taxon>
        <taxon>Pistacia</taxon>
    </lineage>
</organism>
<proteinExistence type="predicted"/>
<dbReference type="EMBL" id="CM047749">
    <property type="protein sequence ID" value="KAJ0009932.1"/>
    <property type="molecule type" value="Genomic_DNA"/>
</dbReference>